<comment type="catalytic activity">
    <reaction evidence="1">
        <text>ATP + protein L-histidine = ADP + protein N-phospho-L-histidine.</text>
        <dbReference type="EC" id="2.7.13.3"/>
    </reaction>
</comment>
<evidence type="ECO:0000313" key="12">
    <source>
        <dbReference type="EMBL" id="TDE11550.1"/>
    </source>
</evidence>
<dbReference type="SUPFAM" id="SSF47384">
    <property type="entry name" value="Homodimeric domain of signal transducing histidine kinase"/>
    <property type="match status" value="1"/>
</dbReference>
<dbReference type="Gene3D" id="3.40.50.150">
    <property type="entry name" value="Vaccinia Virus protein VP39"/>
    <property type="match status" value="1"/>
</dbReference>
<dbReference type="Pfam" id="PF08448">
    <property type="entry name" value="PAS_4"/>
    <property type="match status" value="1"/>
</dbReference>
<dbReference type="SMART" id="SM00388">
    <property type="entry name" value="HisKA"/>
    <property type="match status" value="1"/>
</dbReference>
<keyword evidence="4" id="KW-0808">Transferase</keyword>
<dbReference type="InterPro" id="IPR035965">
    <property type="entry name" value="PAS-like_dom_sf"/>
</dbReference>
<dbReference type="Gene3D" id="3.40.50.180">
    <property type="entry name" value="Methylesterase CheB, C-terminal domain"/>
    <property type="match status" value="1"/>
</dbReference>
<dbReference type="InterPro" id="IPR036890">
    <property type="entry name" value="HATPase_C_sf"/>
</dbReference>
<dbReference type="SUPFAM" id="SSF52738">
    <property type="entry name" value="Methylesterase CheB, C-terminal domain"/>
    <property type="match status" value="1"/>
</dbReference>
<dbReference type="GO" id="GO:0008984">
    <property type="term" value="F:protein-glutamate methylesterase activity"/>
    <property type="evidence" value="ECO:0007669"/>
    <property type="project" value="InterPro"/>
</dbReference>
<dbReference type="SUPFAM" id="SSF47757">
    <property type="entry name" value="Chemotaxis receptor methyltransferase CheR, N-terminal domain"/>
    <property type="match status" value="1"/>
</dbReference>
<evidence type="ECO:0000256" key="5">
    <source>
        <dbReference type="ARBA" id="ARBA00022691"/>
    </source>
</evidence>
<dbReference type="InterPro" id="IPR003594">
    <property type="entry name" value="HATPase_dom"/>
</dbReference>
<dbReference type="Pfam" id="PF00512">
    <property type="entry name" value="HisKA"/>
    <property type="match status" value="1"/>
</dbReference>
<dbReference type="GO" id="GO:0032259">
    <property type="term" value="P:methylation"/>
    <property type="evidence" value="ECO:0007669"/>
    <property type="project" value="UniProtKB-KW"/>
</dbReference>
<dbReference type="OrthoDB" id="9816309at2"/>
<dbReference type="GO" id="GO:0008983">
    <property type="term" value="F:protein-glutamate O-methyltransferase activity"/>
    <property type="evidence" value="ECO:0007669"/>
    <property type="project" value="UniProtKB-EC"/>
</dbReference>
<feature type="domain" description="PAC" evidence="9">
    <location>
        <begin position="802"/>
        <end position="854"/>
    </location>
</feature>
<keyword evidence="5" id="KW-0949">S-adenosyl-L-methionine</keyword>
<dbReference type="Gene3D" id="1.10.155.10">
    <property type="entry name" value="Chemotaxis receptor methyltransferase CheR, N-terminal domain"/>
    <property type="match status" value="1"/>
</dbReference>
<keyword evidence="6" id="KW-0378">Hydrolase</keyword>
<dbReference type="CDD" id="cd00130">
    <property type="entry name" value="PAS"/>
    <property type="match status" value="1"/>
</dbReference>
<dbReference type="InterPro" id="IPR000673">
    <property type="entry name" value="Sig_transdc_resp-reg_Me-estase"/>
</dbReference>
<dbReference type="Pfam" id="PF03705">
    <property type="entry name" value="CheR_N"/>
    <property type="match status" value="1"/>
</dbReference>
<dbReference type="Pfam" id="PF01339">
    <property type="entry name" value="CheB_methylest"/>
    <property type="match status" value="1"/>
</dbReference>
<keyword evidence="13" id="KW-1185">Reference proteome</keyword>
<dbReference type="PROSITE" id="PS50122">
    <property type="entry name" value="CHEB"/>
    <property type="match status" value="1"/>
</dbReference>
<comment type="catalytic activity">
    <reaction evidence="2">
        <text>L-glutamyl-[protein] + S-adenosyl-L-methionine = [protein]-L-glutamate 5-O-methyl ester + S-adenosyl-L-homocysteine</text>
        <dbReference type="Rhea" id="RHEA:24452"/>
        <dbReference type="Rhea" id="RHEA-COMP:10208"/>
        <dbReference type="Rhea" id="RHEA-COMP:10311"/>
        <dbReference type="ChEBI" id="CHEBI:29973"/>
        <dbReference type="ChEBI" id="CHEBI:57856"/>
        <dbReference type="ChEBI" id="CHEBI:59789"/>
        <dbReference type="ChEBI" id="CHEBI:82795"/>
        <dbReference type="EC" id="2.1.1.80"/>
    </reaction>
</comment>
<feature type="active site" evidence="6">
    <location>
        <position position="149"/>
    </location>
</feature>
<feature type="domain" description="CheB-type methylesterase" evidence="10">
    <location>
        <begin position="17"/>
        <end position="207"/>
    </location>
</feature>
<evidence type="ECO:0000256" key="2">
    <source>
        <dbReference type="ARBA" id="ARBA00001541"/>
    </source>
</evidence>
<dbReference type="Gene3D" id="1.10.287.130">
    <property type="match status" value="1"/>
</dbReference>
<evidence type="ECO:0000256" key="6">
    <source>
        <dbReference type="PROSITE-ProRule" id="PRU00050"/>
    </source>
</evidence>
<dbReference type="SUPFAM" id="SSF53335">
    <property type="entry name" value="S-adenosyl-L-methionine-dependent methyltransferases"/>
    <property type="match status" value="1"/>
</dbReference>
<dbReference type="SUPFAM" id="SSF55874">
    <property type="entry name" value="ATPase domain of HSP90 chaperone/DNA topoisomerase II/histidine kinase"/>
    <property type="match status" value="1"/>
</dbReference>
<dbReference type="InterPro" id="IPR005467">
    <property type="entry name" value="His_kinase_dom"/>
</dbReference>
<feature type="active site" evidence="6">
    <location>
        <position position="58"/>
    </location>
</feature>
<dbReference type="SUPFAM" id="SSF55785">
    <property type="entry name" value="PYP-like sensor domain (PAS domain)"/>
    <property type="match status" value="1"/>
</dbReference>
<dbReference type="EMBL" id="SMFL01000011">
    <property type="protein sequence ID" value="TDE11550.1"/>
    <property type="molecule type" value="Genomic_DNA"/>
</dbReference>
<dbReference type="InterPro" id="IPR003661">
    <property type="entry name" value="HisK_dim/P_dom"/>
</dbReference>
<dbReference type="CDD" id="cd16434">
    <property type="entry name" value="CheB-CheR_fusion"/>
    <property type="match status" value="1"/>
</dbReference>
<organism evidence="12 13">
    <name type="scientific">Dyadobacter psychrotolerans</name>
    <dbReference type="NCBI Taxonomy" id="2541721"/>
    <lineage>
        <taxon>Bacteria</taxon>
        <taxon>Pseudomonadati</taxon>
        <taxon>Bacteroidota</taxon>
        <taxon>Cytophagia</taxon>
        <taxon>Cytophagales</taxon>
        <taxon>Spirosomataceae</taxon>
        <taxon>Dyadobacter</taxon>
    </lineage>
</organism>
<dbReference type="PRINTS" id="PR00996">
    <property type="entry name" value="CHERMTFRASE"/>
</dbReference>
<dbReference type="Gene3D" id="3.30.450.20">
    <property type="entry name" value="PAS domain"/>
    <property type="match status" value="1"/>
</dbReference>
<dbReference type="InterPro" id="IPR013656">
    <property type="entry name" value="PAS_4"/>
</dbReference>
<dbReference type="GO" id="GO:0000156">
    <property type="term" value="F:phosphorelay response regulator activity"/>
    <property type="evidence" value="ECO:0007669"/>
    <property type="project" value="InterPro"/>
</dbReference>
<evidence type="ECO:0000259" key="9">
    <source>
        <dbReference type="PROSITE" id="PS50113"/>
    </source>
</evidence>
<evidence type="ECO:0000256" key="1">
    <source>
        <dbReference type="ARBA" id="ARBA00000085"/>
    </source>
</evidence>
<dbReference type="GO" id="GO:0006935">
    <property type="term" value="P:chemotaxis"/>
    <property type="evidence" value="ECO:0007669"/>
    <property type="project" value="UniProtKB-UniRule"/>
</dbReference>
<dbReference type="GO" id="GO:0000155">
    <property type="term" value="F:phosphorelay sensor kinase activity"/>
    <property type="evidence" value="ECO:0007669"/>
    <property type="project" value="InterPro"/>
</dbReference>
<name>A0A4R5DHY6_9BACT</name>
<dbReference type="InterPro" id="IPR022641">
    <property type="entry name" value="CheR_N"/>
</dbReference>
<evidence type="ECO:0000256" key="7">
    <source>
        <dbReference type="SAM" id="MobiDB-lite"/>
    </source>
</evidence>
<dbReference type="Gene3D" id="3.30.565.10">
    <property type="entry name" value="Histidine kinase-like ATPase, C-terminal domain"/>
    <property type="match status" value="1"/>
</dbReference>
<keyword evidence="3" id="KW-0489">Methyltransferase</keyword>
<dbReference type="PROSITE" id="PS50113">
    <property type="entry name" value="PAC"/>
    <property type="match status" value="1"/>
</dbReference>
<dbReference type="Pfam" id="PF02518">
    <property type="entry name" value="HATPase_c"/>
    <property type="match status" value="1"/>
</dbReference>
<evidence type="ECO:0000256" key="4">
    <source>
        <dbReference type="ARBA" id="ARBA00022679"/>
    </source>
</evidence>
<dbReference type="PROSITE" id="PS50109">
    <property type="entry name" value="HIS_KIN"/>
    <property type="match status" value="1"/>
</dbReference>
<dbReference type="InterPro" id="IPR029063">
    <property type="entry name" value="SAM-dependent_MTases_sf"/>
</dbReference>
<feature type="compositionally biased region" description="Low complexity" evidence="7">
    <location>
        <begin position="673"/>
        <end position="693"/>
    </location>
</feature>
<evidence type="ECO:0000256" key="3">
    <source>
        <dbReference type="ARBA" id="ARBA00022603"/>
    </source>
</evidence>
<comment type="caution">
    <text evidence="12">The sequence shown here is derived from an EMBL/GenBank/DDBJ whole genome shotgun (WGS) entry which is preliminary data.</text>
</comment>
<accession>A0A4R5DHY6</accession>
<dbReference type="PANTHER" id="PTHR24422">
    <property type="entry name" value="CHEMOTAXIS PROTEIN METHYLTRANSFERASE"/>
    <property type="match status" value="1"/>
</dbReference>
<dbReference type="PROSITE" id="PS50123">
    <property type="entry name" value="CHER"/>
    <property type="match status" value="1"/>
</dbReference>
<dbReference type="SMART" id="SM00387">
    <property type="entry name" value="HATPase_c"/>
    <property type="match status" value="1"/>
</dbReference>
<dbReference type="InterPro" id="IPR022642">
    <property type="entry name" value="CheR_C"/>
</dbReference>
<feature type="active site" evidence="6">
    <location>
        <position position="31"/>
    </location>
</feature>
<evidence type="ECO:0000259" key="10">
    <source>
        <dbReference type="PROSITE" id="PS50122"/>
    </source>
</evidence>
<reference evidence="12 13" key="1">
    <citation type="submission" date="2019-03" db="EMBL/GenBank/DDBJ databases">
        <title>Dyadobacter AR-3-6 sp. nov., isolated from arctic soil.</title>
        <authorList>
            <person name="Chaudhary D.K."/>
        </authorList>
    </citation>
    <scope>NUCLEOTIDE SEQUENCE [LARGE SCALE GENOMIC DNA]</scope>
    <source>
        <strain evidence="12 13">AR-3-6</strain>
    </source>
</reference>
<dbReference type="InterPro" id="IPR035909">
    <property type="entry name" value="CheB_C"/>
</dbReference>
<dbReference type="SMART" id="SM00138">
    <property type="entry name" value="MeTrc"/>
    <property type="match status" value="1"/>
</dbReference>
<dbReference type="NCBIfam" id="TIGR00229">
    <property type="entry name" value="sensory_box"/>
    <property type="match status" value="1"/>
</dbReference>
<sequence>MFPTDMASSKNNKIQPPATPQNFPIVGIGASAGGLDAFKQLLKAIPTDSGMAYVLVQHLDPHHESILPEILAKIAGIPVNEITDDIHLAPNHIYVIPSNKILTTFDGVLKLTPREKLKTNLAIDVFFTSLADVHKGLAVGVVLSGNGSDGTLGLQAIKEHGGVTFAQDKHSATYGDMPLNAVNAGVVDFVLTPSKIPEKLLQILKINNDVASKDEIVFKQILSLLLQRSGVDFTYYKQTTIRRRIARRMAIGKIKNAADYLKNLRENKTEQQSLFQDLLIPVTSFFRDPNTFDALRETVFPVLFKNKAANEPVRIWIAGCSTGQEAFTMAICLSEFLNSKLPDHRIQIFASDISEIAIHKARAAKYSKAEVQMVSEARLTEYFTELNGSYVVNKNIRDMCVFAVQNFLKDPPFAKIDLISCRNVLIYMDSFLQKKALTTFHYALQKNGFLMLGKSETPSVVSESFLAFTKNFKIYSRKSVPGRFMHVATERKEEAVVKKDTKVVKPEIPLAGFRKTAEAILLSNYTPPSVIVNEQMDIVHIHGIITPFLEPSPGKPTFNLFKMAREGLGFELRNALHKARASNIPVIKEGIPSVLNGKQQLVTIEIIPLINTVEPHFLIVFNKTQTFSASPARKTPGVEAREAQLRILQVENELAQTREDMRSITEEQEAANEELQSASEELQSSSEEMQSLNEELETSREELQSSNEELVILNQELLEKQELLNTERLYAEAIVTTIREPLIILDKNLRVKTANTSFYKKFNFTEQETEDKLFYELQDNQWDDHLLRSLLEKILPQKTRLEDFEIILNFPSIGERTMLLNARQILNENTAERLILLAIEDITERKTTEQKLQSFSDELETKVKERTADLQQTNMQLEQFAHAASHDLQEPLRKIVTFSNRLQAKHKGEFSDDVSDYLKKIETASSRMSKLIQDLLNYSYLINHEKLFAPTDLDETLKDIMNDFELLIDQKQAIINSDTLPIIEAIPLQMNQLFYNLISNALKFSIEGTPPVIDISLKKLTEKEIKKHPALNRKITYCEIIIKDNGIGFEQKYGEQIFTIFQRLNQPGLYQGTGIGLALSKKIVENHHGEIYVEAKEKAGATFHIILPIQQFRSVMPE</sequence>
<evidence type="ECO:0000259" key="11">
    <source>
        <dbReference type="PROSITE" id="PS50123"/>
    </source>
</evidence>
<dbReference type="Proteomes" id="UP000294850">
    <property type="component" value="Unassembled WGS sequence"/>
</dbReference>
<dbReference type="InterPro" id="IPR000700">
    <property type="entry name" value="PAS-assoc_C"/>
</dbReference>
<dbReference type="Pfam" id="PF01739">
    <property type="entry name" value="CheR"/>
    <property type="match status" value="1"/>
</dbReference>
<feature type="domain" description="CheR-type methyltransferase" evidence="11">
    <location>
        <begin position="218"/>
        <end position="481"/>
    </location>
</feature>
<dbReference type="AlphaFoldDB" id="A0A4R5DHY6"/>
<keyword evidence="6" id="KW-0145">Chemotaxis</keyword>
<protein>
    <submittedName>
        <fullName evidence="12">PAS domain-containing protein</fullName>
    </submittedName>
</protein>
<feature type="region of interest" description="Disordered" evidence="7">
    <location>
        <begin position="665"/>
        <end position="700"/>
    </location>
</feature>
<dbReference type="InterPro" id="IPR036097">
    <property type="entry name" value="HisK_dim/P_sf"/>
</dbReference>
<dbReference type="CDD" id="cd00082">
    <property type="entry name" value="HisKA"/>
    <property type="match status" value="1"/>
</dbReference>
<proteinExistence type="predicted"/>
<dbReference type="InterPro" id="IPR036804">
    <property type="entry name" value="CheR_N_sf"/>
</dbReference>
<dbReference type="PANTHER" id="PTHR24422:SF27">
    <property type="entry name" value="PROTEIN-GLUTAMATE O-METHYLTRANSFERASE"/>
    <property type="match status" value="1"/>
</dbReference>
<evidence type="ECO:0000259" key="8">
    <source>
        <dbReference type="PROSITE" id="PS50109"/>
    </source>
</evidence>
<dbReference type="InterPro" id="IPR050903">
    <property type="entry name" value="Bact_Chemotaxis_MeTrfase"/>
</dbReference>
<evidence type="ECO:0000313" key="13">
    <source>
        <dbReference type="Proteomes" id="UP000294850"/>
    </source>
</evidence>
<dbReference type="InterPro" id="IPR000014">
    <property type="entry name" value="PAS"/>
</dbReference>
<feature type="domain" description="Histidine kinase" evidence="8">
    <location>
        <begin position="883"/>
        <end position="1111"/>
    </location>
</feature>
<dbReference type="InterPro" id="IPR000780">
    <property type="entry name" value="CheR_MeTrfase"/>
</dbReference>
<dbReference type="GO" id="GO:0005737">
    <property type="term" value="C:cytoplasm"/>
    <property type="evidence" value="ECO:0007669"/>
    <property type="project" value="InterPro"/>
</dbReference>
<gene>
    <name evidence="12" type="ORF">E0F88_24240</name>
</gene>